<evidence type="ECO:0000256" key="4">
    <source>
        <dbReference type="ARBA" id="ARBA00022741"/>
    </source>
</evidence>
<comment type="caution">
    <text evidence="10">Lacks conserved residue(s) required for the propagation of feature annotation.</text>
</comment>
<dbReference type="EMBL" id="NJBN01000002">
    <property type="protein sequence ID" value="TKJ41485.1"/>
    <property type="molecule type" value="Genomic_DNA"/>
</dbReference>
<dbReference type="GO" id="GO:0009252">
    <property type="term" value="P:peptidoglycan biosynthetic process"/>
    <property type="evidence" value="ECO:0007669"/>
    <property type="project" value="UniProtKB-UniRule"/>
</dbReference>
<dbReference type="InterPro" id="IPR005863">
    <property type="entry name" value="UDP-N-AcMur_synth"/>
</dbReference>
<dbReference type="UniPathway" id="UPA00219"/>
<evidence type="ECO:0000256" key="8">
    <source>
        <dbReference type="ARBA" id="ARBA00023306"/>
    </source>
</evidence>
<comment type="subcellular location">
    <subcellularLocation>
        <location evidence="10 11">Cytoplasm</location>
    </subcellularLocation>
</comment>
<dbReference type="Pfam" id="PF08245">
    <property type="entry name" value="Mur_ligase_M"/>
    <property type="match status" value="1"/>
</dbReference>
<sequence>MSLFFEELPALIHCSLKPANLRGKMGPSCIDSRILKKGEVFWALKDEADGHDFVADAFRKGAQAAVVSRNWLKKAPPIQKAAYIAVSDPLKALHNLAKSHRRRFHIPVIAITGSNGKTATKELLATALSLRYNLLKSQGNYNNHIGLPLTLLQLHPDIEMVLLEMGANQPGDVAKLCGIANPNYGLVINVGPAHLEGLGSLEGVASEKSSLFNSLPSTGTAFINCDDAKVCAMDSTATSMVCYGFDAERAGEECDRMVCAEMLEPADDNRARFRIRDTVFTLSWSGLHQASNALAAITVADRFGVPMDEMAEAFASLPPLEGRLQTEEIAGVTIINDAYNANLGSTKSALEFLQALKTSGKKFVVIGDHLELGTASDEQHCQIGHLLADSDIDGAFLVGQKIQSISRLVPELVLFYVANEPYDSLVKEILATIQNGDVIMFKASRGMQLERVMDSLKFKLTEKGV</sequence>
<proteinExistence type="inferred from homology"/>
<dbReference type="EC" id="6.3.2.10" evidence="10 11"/>
<evidence type="ECO:0000313" key="14">
    <source>
        <dbReference type="EMBL" id="TKJ41485.1"/>
    </source>
</evidence>
<evidence type="ECO:0000313" key="15">
    <source>
        <dbReference type="Proteomes" id="UP000319619"/>
    </source>
</evidence>
<dbReference type="InterPro" id="IPR004101">
    <property type="entry name" value="Mur_ligase_C"/>
</dbReference>
<comment type="caution">
    <text evidence="14">The sequence shown here is derived from an EMBL/GenBank/DDBJ whole genome shotgun (WGS) entry which is preliminary data.</text>
</comment>
<dbReference type="GO" id="GO:0071555">
    <property type="term" value="P:cell wall organization"/>
    <property type="evidence" value="ECO:0007669"/>
    <property type="project" value="UniProtKB-KW"/>
</dbReference>
<gene>
    <name evidence="10" type="primary">murF</name>
    <name evidence="14" type="ORF">CEE37_02680</name>
</gene>
<dbReference type="GO" id="GO:0008766">
    <property type="term" value="F:UDP-N-acetylmuramoylalanyl-D-glutamyl-2,6-diaminopimelate-D-alanyl-D-alanine ligase activity"/>
    <property type="evidence" value="ECO:0007669"/>
    <property type="project" value="RHEA"/>
</dbReference>
<dbReference type="GO" id="GO:0047480">
    <property type="term" value="F:UDP-N-acetylmuramoyl-tripeptide-D-alanyl-D-alanine ligase activity"/>
    <property type="evidence" value="ECO:0007669"/>
    <property type="project" value="UniProtKB-UniRule"/>
</dbReference>
<dbReference type="Pfam" id="PF02875">
    <property type="entry name" value="Mur_ligase_C"/>
    <property type="match status" value="1"/>
</dbReference>
<reference evidence="14 15" key="1">
    <citation type="submission" date="2017-06" db="EMBL/GenBank/DDBJ databases">
        <title>Novel microbial phyla capable of carbon fixation and sulfur reduction in deep-sea sediments.</title>
        <authorList>
            <person name="Huang J."/>
            <person name="Baker B."/>
            <person name="Wang Y."/>
        </authorList>
    </citation>
    <scope>NUCLEOTIDE SEQUENCE [LARGE SCALE GENOMIC DNA]</scope>
    <source>
        <strain evidence="14">B3_LCP</strain>
    </source>
</reference>
<keyword evidence="9 10" id="KW-0961">Cell wall biogenesis/degradation</keyword>
<dbReference type="InterPro" id="IPR013221">
    <property type="entry name" value="Mur_ligase_cen"/>
</dbReference>
<keyword evidence="6 10" id="KW-0133">Cell shape</keyword>
<evidence type="ECO:0000256" key="1">
    <source>
        <dbReference type="ARBA" id="ARBA00022490"/>
    </source>
</evidence>
<evidence type="ECO:0000259" key="13">
    <source>
        <dbReference type="Pfam" id="PF08245"/>
    </source>
</evidence>
<dbReference type="InterPro" id="IPR051046">
    <property type="entry name" value="MurCDEF_CellWall_CoF430Synth"/>
</dbReference>
<evidence type="ECO:0000256" key="7">
    <source>
        <dbReference type="ARBA" id="ARBA00022984"/>
    </source>
</evidence>
<feature type="domain" description="Mur ligase C-terminal" evidence="12">
    <location>
        <begin position="322"/>
        <end position="445"/>
    </location>
</feature>
<evidence type="ECO:0000256" key="10">
    <source>
        <dbReference type="HAMAP-Rule" id="MF_02019"/>
    </source>
</evidence>
<evidence type="ECO:0000256" key="3">
    <source>
        <dbReference type="ARBA" id="ARBA00022618"/>
    </source>
</evidence>
<evidence type="ECO:0000256" key="9">
    <source>
        <dbReference type="ARBA" id="ARBA00023316"/>
    </source>
</evidence>
<evidence type="ECO:0000256" key="6">
    <source>
        <dbReference type="ARBA" id="ARBA00022960"/>
    </source>
</evidence>
<feature type="domain" description="Mur ligase central" evidence="13">
    <location>
        <begin position="111"/>
        <end position="300"/>
    </location>
</feature>
<dbReference type="GO" id="GO:0008360">
    <property type="term" value="P:regulation of cell shape"/>
    <property type="evidence" value="ECO:0007669"/>
    <property type="project" value="UniProtKB-KW"/>
</dbReference>
<comment type="function">
    <text evidence="10 11">Involved in cell wall formation. Catalyzes the final step in the synthesis of UDP-N-acetylmuramoyl-pentapeptide, the precursor of murein.</text>
</comment>
<dbReference type="InterPro" id="IPR036615">
    <property type="entry name" value="Mur_ligase_C_dom_sf"/>
</dbReference>
<organism evidence="14 15">
    <name type="scientific">candidate division LCP-89 bacterium B3_LCP</name>
    <dbReference type="NCBI Taxonomy" id="2012998"/>
    <lineage>
        <taxon>Bacteria</taxon>
        <taxon>Pseudomonadati</taxon>
        <taxon>Bacteria division LCP-89</taxon>
    </lineage>
</organism>
<dbReference type="SUPFAM" id="SSF63418">
    <property type="entry name" value="MurE/MurF N-terminal domain"/>
    <property type="match status" value="1"/>
</dbReference>
<dbReference type="InterPro" id="IPR036565">
    <property type="entry name" value="Mur-like_cat_sf"/>
</dbReference>
<keyword evidence="2 10" id="KW-0436">Ligase</keyword>
<dbReference type="GO" id="GO:0051301">
    <property type="term" value="P:cell division"/>
    <property type="evidence" value="ECO:0007669"/>
    <property type="project" value="UniProtKB-KW"/>
</dbReference>
<dbReference type="Gene3D" id="3.40.1390.10">
    <property type="entry name" value="MurE/MurF, N-terminal domain"/>
    <property type="match status" value="1"/>
</dbReference>
<dbReference type="SUPFAM" id="SSF53623">
    <property type="entry name" value="MurD-like peptide ligases, catalytic domain"/>
    <property type="match status" value="1"/>
</dbReference>
<dbReference type="InterPro" id="IPR035911">
    <property type="entry name" value="MurE/MurF_N"/>
</dbReference>
<keyword evidence="8 10" id="KW-0131">Cell cycle</keyword>
<dbReference type="NCBIfam" id="TIGR01143">
    <property type="entry name" value="murF"/>
    <property type="match status" value="1"/>
</dbReference>
<comment type="similarity">
    <text evidence="10">Belongs to the MurCDEF family. MurF subfamily.</text>
</comment>
<keyword evidence="7 10" id="KW-0573">Peptidoglycan synthesis</keyword>
<dbReference type="Gene3D" id="3.90.190.20">
    <property type="entry name" value="Mur ligase, C-terminal domain"/>
    <property type="match status" value="1"/>
</dbReference>
<evidence type="ECO:0000256" key="11">
    <source>
        <dbReference type="RuleBase" id="RU004136"/>
    </source>
</evidence>
<evidence type="ECO:0000256" key="5">
    <source>
        <dbReference type="ARBA" id="ARBA00022840"/>
    </source>
</evidence>
<keyword evidence="3 10" id="KW-0132">Cell division</keyword>
<evidence type="ECO:0000256" key="2">
    <source>
        <dbReference type="ARBA" id="ARBA00022598"/>
    </source>
</evidence>
<dbReference type="PANTHER" id="PTHR43024:SF1">
    <property type="entry name" value="UDP-N-ACETYLMURAMOYL-TRIPEPTIDE--D-ALANYL-D-ALANINE LIGASE"/>
    <property type="match status" value="1"/>
</dbReference>
<dbReference type="Proteomes" id="UP000319619">
    <property type="component" value="Unassembled WGS sequence"/>
</dbReference>
<comment type="catalytic activity">
    <reaction evidence="10 11">
        <text>D-alanyl-D-alanine + UDP-N-acetyl-alpha-D-muramoyl-L-alanyl-gamma-D-glutamyl-meso-2,6-diaminopimelate + ATP = UDP-N-acetyl-alpha-D-muramoyl-L-alanyl-gamma-D-glutamyl-meso-2,6-diaminopimeloyl-D-alanyl-D-alanine + ADP + phosphate + H(+)</text>
        <dbReference type="Rhea" id="RHEA:28374"/>
        <dbReference type="ChEBI" id="CHEBI:15378"/>
        <dbReference type="ChEBI" id="CHEBI:30616"/>
        <dbReference type="ChEBI" id="CHEBI:43474"/>
        <dbReference type="ChEBI" id="CHEBI:57822"/>
        <dbReference type="ChEBI" id="CHEBI:61386"/>
        <dbReference type="ChEBI" id="CHEBI:83905"/>
        <dbReference type="ChEBI" id="CHEBI:456216"/>
        <dbReference type="EC" id="6.3.2.10"/>
    </reaction>
</comment>
<keyword evidence="5 10" id="KW-0067">ATP-binding</keyword>
<comment type="pathway">
    <text evidence="10 11">Cell wall biogenesis; peptidoglycan biosynthesis.</text>
</comment>
<dbReference type="Gene3D" id="3.40.1190.10">
    <property type="entry name" value="Mur-like, catalytic domain"/>
    <property type="match status" value="1"/>
</dbReference>
<dbReference type="AlphaFoldDB" id="A0A532V2S0"/>
<dbReference type="GO" id="GO:0005524">
    <property type="term" value="F:ATP binding"/>
    <property type="evidence" value="ECO:0007669"/>
    <property type="project" value="UniProtKB-UniRule"/>
</dbReference>
<dbReference type="PANTHER" id="PTHR43024">
    <property type="entry name" value="UDP-N-ACETYLMURAMOYL-TRIPEPTIDE--D-ALANYL-D-ALANINE LIGASE"/>
    <property type="match status" value="1"/>
</dbReference>
<protein>
    <recommendedName>
        <fullName evidence="10 11">UDP-N-acetylmuramoyl-tripeptide--D-alanyl-D-alanine ligase</fullName>
        <ecNumber evidence="10 11">6.3.2.10</ecNumber>
    </recommendedName>
    <alternativeName>
        <fullName evidence="10">D-alanyl-D-alanine-adding enzyme</fullName>
    </alternativeName>
</protein>
<dbReference type="HAMAP" id="MF_02019">
    <property type="entry name" value="MurF"/>
    <property type="match status" value="1"/>
</dbReference>
<keyword evidence="4 10" id="KW-0547">Nucleotide-binding</keyword>
<keyword evidence="1 10" id="KW-0963">Cytoplasm</keyword>
<accession>A0A532V2S0</accession>
<dbReference type="SUPFAM" id="SSF53244">
    <property type="entry name" value="MurD-like peptide ligases, peptide-binding domain"/>
    <property type="match status" value="1"/>
</dbReference>
<evidence type="ECO:0000259" key="12">
    <source>
        <dbReference type="Pfam" id="PF02875"/>
    </source>
</evidence>
<dbReference type="GO" id="GO:0005737">
    <property type="term" value="C:cytoplasm"/>
    <property type="evidence" value="ECO:0007669"/>
    <property type="project" value="UniProtKB-SubCell"/>
</dbReference>
<name>A0A532V2S0_UNCL8</name>